<dbReference type="STRING" id="83449.BON30_32295"/>
<dbReference type="InterPro" id="IPR052718">
    <property type="entry name" value="NmrA-type_oxidoreductase"/>
</dbReference>
<dbReference type="Pfam" id="PF13460">
    <property type="entry name" value="NAD_binding_10"/>
    <property type="match status" value="1"/>
</dbReference>
<dbReference type="EMBL" id="MPIN01000010">
    <property type="protein sequence ID" value="OJH36450.1"/>
    <property type="molecule type" value="Genomic_DNA"/>
</dbReference>
<reference evidence="3" key="1">
    <citation type="submission" date="2016-11" db="EMBL/GenBank/DDBJ databases">
        <authorList>
            <person name="Shukria A."/>
            <person name="Stevens D.C."/>
        </authorList>
    </citation>
    <scope>NUCLEOTIDE SEQUENCE [LARGE SCALE GENOMIC DNA]</scope>
    <source>
        <strain evidence="3">Cbfe23</strain>
    </source>
</reference>
<feature type="domain" description="NAD(P)-binding" evidence="1">
    <location>
        <begin position="6"/>
        <end position="183"/>
    </location>
</feature>
<proteinExistence type="predicted"/>
<name>A0A1L9B2J2_9BACT</name>
<dbReference type="RefSeq" id="WP_071902336.1">
    <property type="nucleotide sequence ID" value="NZ_MPIN01000010.1"/>
</dbReference>
<dbReference type="OrthoDB" id="267890at2"/>
<evidence type="ECO:0000313" key="3">
    <source>
        <dbReference type="Proteomes" id="UP000182229"/>
    </source>
</evidence>
<dbReference type="PANTHER" id="PTHR47129">
    <property type="entry name" value="QUINONE OXIDOREDUCTASE 2"/>
    <property type="match status" value="1"/>
</dbReference>
<organism evidence="2 3">
    <name type="scientific">Cystobacter ferrugineus</name>
    <dbReference type="NCBI Taxonomy" id="83449"/>
    <lineage>
        <taxon>Bacteria</taxon>
        <taxon>Pseudomonadati</taxon>
        <taxon>Myxococcota</taxon>
        <taxon>Myxococcia</taxon>
        <taxon>Myxococcales</taxon>
        <taxon>Cystobacterineae</taxon>
        <taxon>Archangiaceae</taxon>
        <taxon>Cystobacter</taxon>
    </lineage>
</organism>
<dbReference type="Proteomes" id="UP000182229">
    <property type="component" value="Unassembled WGS sequence"/>
</dbReference>
<evidence type="ECO:0000259" key="1">
    <source>
        <dbReference type="Pfam" id="PF13460"/>
    </source>
</evidence>
<protein>
    <submittedName>
        <fullName evidence="2">NAD(P)-dependent oxidoreductase</fullName>
    </submittedName>
</protein>
<dbReference type="Gene3D" id="3.90.25.10">
    <property type="entry name" value="UDP-galactose 4-epimerase, domain 1"/>
    <property type="match status" value="1"/>
</dbReference>
<reference evidence="2 3" key="2">
    <citation type="submission" date="2016-12" db="EMBL/GenBank/DDBJ databases">
        <title>Draft Genome Sequence of Cystobacter ferrugineus Strain Cbfe23.</title>
        <authorList>
            <person name="Akbar S."/>
            <person name="Dowd S.E."/>
            <person name="Stevens D.C."/>
        </authorList>
    </citation>
    <scope>NUCLEOTIDE SEQUENCE [LARGE SCALE GENOMIC DNA]</scope>
    <source>
        <strain evidence="2 3">Cbfe23</strain>
    </source>
</reference>
<dbReference type="PANTHER" id="PTHR47129:SF1">
    <property type="entry name" value="NMRA-LIKE DOMAIN-CONTAINING PROTEIN"/>
    <property type="match status" value="1"/>
</dbReference>
<dbReference type="Gene3D" id="3.40.50.720">
    <property type="entry name" value="NAD(P)-binding Rossmann-like Domain"/>
    <property type="match status" value="1"/>
</dbReference>
<keyword evidence="3" id="KW-1185">Reference proteome</keyword>
<dbReference type="AlphaFoldDB" id="A0A1L9B2J2"/>
<dbReference type="InterPro" id="IPR036291">
    <property type="entry name" value="NAD(P)-bd_dom_sf"/>
</dbReference>
<comment type="caution">
    <text evidence="2">The sequence shown here is derived from an EMBL/GenBank/DDBJ whole genome shotgun (WGS) entry which is preliminary data.</text>
</comment>
<sequence length="284" mass="29819">MFLVTGATGKLGRHVIEGLLKKVPAGEIIAAVRNPQKAAELAARGVQVRPADYSRSETLDAAFAGATRVLLISSSEVGQRIAQHRAVVEAARKAGVRLLVYTSILRADSSGLALAAEHKATEQLIRDSGIPFVFLRNGWYFENYTENLAPALEHGALLGSSGEGRISAASRADYAAAAVEVLTGTGHDNRVYELAGDTAFTLSELATEVSRQSGRNVVYKDLPPAQYQGALESAGVPGAFAGILVNSSEKAGRGELNDVSGVLSRLIGRPTTRLADAVAAAVRK</sequence>
<evidence type="ECO:0000313" key="2">
    <source>
        <dbReference type="EMBL" id="OJH36450.1"/>
    </source>
</evidence>
<dbReference type="SUPFAM" id="SSF51735">
    <property type="entry name" value="NAD(P)-binding Rossmann-fold domains"/>
    <property type="match status" value="1"/>
</dbReference>
<gene>
    <name evidence="2" type="ORF">BON30_32295</name>
</gene>
<dbReference type="InterPro" id="IPR016040">
    <property type="entry name" value="NAD(P)-bd_dom"/>
</dbReference>
<accession>A0A1L9B2J2</accession>
<dbReference type="CDD" id="cd05269">
    <property type="entry name" value="TMR_SDR_a"/>
    <property type="match status" value="1"/>
</dbReference>